<accession>A0A1D8S4A6</accession>
<dbReference type="Proteomes" id="UP000185608">
    <property type="component" value="Chromosome"/>
</dbReference>
<name>A0A1D8S4A6_9EURY</name>
<dbReference type="PANTHER" id="PTHR42869:SF1">
    <property type="entry name" value="SLL0572 PROTEIN"/>
    <property type="match status" value="1"/>
</dbReference>
<gene>
    <name evidence="1" type="ORF">HTSR_1005</name>
</gene>
<dbReference type="EMBL" id="CP016070">
    <property type="protein sequence ID" value="AOW80188.1"/>
    <property type="molecule type" value="Genomic_DNA"/>
</dbReference>
<sequence>MFVGDMTRRTVIMGAAGRDFHDFNVCFRDDPDREVVAFTRAPNQNVGELPDGPERVYPARLAGEGHPDGIPIVPEADLESVIESRTVDEVVFSYSDVSHEHVMNQASRALAAGADFHVVGQSMMLQAEVPVIAVDAVRTGCGKSSVARKLADILGESVDVAVVREPMPYGDAFESVSRFEALADLDAAGVTIEEREEYEHHLAAGHVVFAGVDYGAVLDQAQAEADVIVWDGGNNELPFFEPDLHVVLADPLRPGHEIRYHPGETNLRLADYLLINKENSARAADIQTVVENAIDRNPDVEIIHADSVVTVPDPTRIEGQRVLAVEDGPTVTHGGAASGAALIAAEQFGAAEIVDPRPGAVGSIARVFERYDHLGPVLPAMGYSPAQIADLEQTIANVDCDLILAGTPIDLGRLLDVDVPIVNVRYDVEERGTPTLRSMVESHAEEIGL</sequence>
<dbReference type="PATRIC" id="fig|1855411.3.peg.1007"/>
<evidence type="ECO:0000313" key="1">
    <source>
        <dbReference type="EMBL" id="AOW80188.1"/>
    </source>
</evidence>
<dbReference type="STRING" id="1873524.HSR6_1038"/>
<dbReference type="InterPro" id="IPR027417">
    <property type="entry name" value="P-loop_NTPase"/>
</dbReference>
<protein>
    <submittedName>
        <fullName evidence="1">Putative GTPase</fullName>
    </submittedName>
</protein>
<dbReference type="SUPFAM" id="SSF52540">
    <property type="entry name" value="P-loop containing nucleoside triphosphate hydrolases"/>
    <property type="match status" value="1"/>
</dbReference>
<dbReference type="InterPro" id="IPR053199">
    <property type="entry name" value="cDPG_synthetase-like"/>
</dbReference>
<evidence type="ECO:0000313" key="2">
    <source>
        <dbReference type="Proteomes" id="UP000185608"/>
    </source>
</evidence>
<dbReference type="PANTHER" id="PTHR42869">
    <property type="entry name" value="SLL0572 PROTEIN"/>
    <property type="match status" value="1"/>
</dbReference>
<dbReference type="KEGG" id="halh:HTSR_1005"/>
<organism evidence="1 2">
    <name type="scientific">Halodesulfurarchaeum formicicum</name>
    <dbReference type="NCBI Taxonomy" id="1873524"/>
    <lineage>
        <taxon>Archaea</taxon>
        <taxon>Methanobacteriati</taxon>
        <taxon>Methanobacteriota</taxon>
        <taxon>Stenosarchaea group</taxon>
        <taxon>Halobacteria</taxon>
        <taxon>Halobacteriales</taxon>
        <taxon>Halobacteriaceae</taxon>
        <taxon>Halodesulfurarchaeum</taxon>
    </lineage>
</organism>
<reference evidence="1 2" key="1">
    <citation type="submission" date="2016-06" db="EMBL/GenBank/DDBJ databases">
        <title>Discovery of anaerobic lithoheterotrophic haloarchaeon capable of sulfur respiration by hydrogen and formate.</title>
        <authorList>
            <person name="Sorokin D.Y."/>
            <person name="Kublanov I.V."/>
            <person name="Roman P."/>
            <person name="Sinninghe Damste J.S."/>
            <person name="Golyshin P.N."/>
            <person name="Rojo D."/>
            <person name="Ciordia S."/>
            <person name="Mena Md.C."/>
            <person name="Ferrer M."/>
            <person name="Smedile F."/>
            <person name="Messina E."/>
            <person name="La Cono V."/>
            <person name="Yakimov M.M."/>
        </authorList>
    </citation>
    <scope>NUCLEOTIDE SEQUENCE [LARGE SCALE GENOMIC DNA]</scope>
    <source>
        <strain evidence="1 2">HTSR1</strain>
    </source>
</reference>
<proteinExistence type="predicted"/>
<dbReference type="AlphaFoldDB" id="A0A1D8S4A6"/>